<evidence type="ECO:0000313" key="2">
    <source>
        <dbReference type="Proteomes" id="UP000269396"/>
    </source>
</evidence>
<protein>
    <submittedName>
        <fullName evidence="1">Uncharacterized protein</fullName>
    </submittedName>
</protein>
<proteinExistence type="predicted"/>
<dbReference type="AlphaFoldDB" id="A0A183PZE5"/>
<evidence type="ECO:0000313" key="1">
    <source>
        <dbReference type="EMBL" id="VDP80592.1"/>
    </source>
</evidence>
<reference evidence="1 2" key="1">
    <citation type="submission" date="2018-11" db="EMBL/GenBank/DDBJ databases">
        <authorList>
            <consortium name="Pathogen Informatics"/>
        </authorList>
    </citation>
    <scope>NUCLEOTIDE SEQUENCE [LARGE SCALE GENOMIC DNA]</scope>
    <source>
        <strain>Denwood</strain>
        <strain evidence="2">Zambia</strain>
    </source>
</reference>
<gene>
    <name evidence="1" type="ORF">SMTD_LOCUS19731</name>
</gene>
<accession>A0A183PZE5</accession>
<dbReference type="EMBL" id="UZAL01042894">
    <property type="protein sequence ID" value="VDP80592.1"/>
    <property type="molecule type" value="Genomic_DNA"/>
</dbReference>
<dbReference type="Proteomes" id="UP000269396">
    <property type="component" value="Unassembled WGS sequence"/>
</dbReference>
<sequence>MYLIDNMFGGSVLLNPCYLNKNNGNLAKKIFFLTKSRRLFTKKHKSQLSDLRRSQDSVLCRPDKCAEIVHKDRHDYVNKLSSTLSNPINFSK</sequence>
<keyword evidence="2" id="KW-1185">Reference proteome</keyword>
<organism evidence="1 2">
    <name type="scientific">Schistosoma mattheei</name>
    <dbReference type="NCBI Taxonomy" id="31246"/>
    <lineage>
        <taxon>Eukaryota</taxon>
        <taxon>Metazoa</taxon>
        <taxon>Spiralia</taxon>
        <taxon>Lophotrochozoa</taxon>
        <taxon>Platyhelminthes</taxon>
        <taxon>Trematoda</taxon>
        <taxon>Digenea</taxon>
        <taxon>Strigeidida</taxon>
        <taxon>Schistosomatoidea</taxon>
        <taxon>Schistosomatidae</taxon>
        <taxon>Schistosoma</taxon>
    </lineage>
</organism>
<name>A0A183PZE5_9TREM</name>